<evidence type="ECO:0000313" key="2">
    <source>
        <dbReference type="Proteomes" id="UP000245119"/>
    </source>
</evidence>
<protein>
    <recommendedName>
        <fullName evidence="3">Thioesterase domain-containing protein</fullName>
    </recommendedName>
</protein>
<keyword evidence="2" id="KW-1185">Reference proteome</keyword>
<comment type="caution">
    <text evidence="1">The sequence shown here is derived from an EMBL/GenBank/DDBJ whole genome shotgun (WGS) entry which is preliminary data.</text>
</comment>
<sequence length="254" mass="28293">MLGQHDINLCIKEDSTPYAATVVHPGLQPEFRDSYGNPSLWGLFRLASTCRMYAMHTPVDSSGRCFLEYDKLTDEHFTFFASSQASIARCLYEPDFPNHPLEVVLIDKASRRPVAVSEYWREHYGPHCIRGVPLIIQQKEPPVGGVSAVYQVKVAWSDTDLYQHTNFASYIRFAVDAVQEGLRQGAFGGHLTQEDVRAGTAEVSVSYIGESVQGDVLHVHMWCPPGTSRTVVCSMEKEGQVINQVTLTYHAAAV</sequence>
<dbReference type="SUPFAM" id="SSF54637">
    <property type="entry name" value="Thioesterase/thiol ester dehydrase-isomerase"/>
    <property type="match status" value="1"/>
</dbReference>
<dbReference type="CDD" id="cd00586">
    <property type="entry name" value="4HBT"/>
    <property type="match status" value="1"/>
</dbReference>
<reference evidence="1 2" key="1">
    <citation type="submission" date="2018-04" db="EMBL/GenBank/DDBJ databases">
        <title>The genome of golden apple snail Pomacea canaliculata provides insight into stress tolerance and invasive adaptation.</title>
        <authorList>
            <person name="Liu C."/>
            <person name="Liu B."/>
            <person name="Ren Y."/>
            <person name="Zhang Y."/>
            <person name="Wang H."/>
            <person name="Li S."/>
            <person name="Jiang F."/>
            <person name="Yin L."/>
            <person name="Zhang G."/>
            <person name="Qian W."/>
            <person name="Fan W."/>
        </authorList>
    </citation>
    <scope>NUCLEOTIDE SEQUENCE [LARGE SCALE GENOMIC DNA]</scope>
    <source>
        <strain evidence="1">SZHN2017</strain>
        <tissue evidence="1">Muscle</tissue>
    </source>
</reference>
<dbReference type="Gene3D" id="3.10.129.10">
    <property type="entry name" value="Hotdog Thioesterase"/>
    <property type="match status" value="1"/>
</dbReference>
<dbReference type="PANTHER" id="PTHR34487">
    <property type="entry name" value="ACYL-ACP THIOESTERASE"/>
    <property type="match status" value="1"/>
</dbReference>
<name>A0A2T7PQD4_POMCA</name>
<dbReference type="OrthoDB" id="6278306at2759"/>
<dbReference type="AlphaFoldDB" id="A0A2T7PQD4"/>
<accession>A0A2T7PQD4</accession>
<proteinExistence type="predicted"/>
<organism evidence="1 2">
    <name type="scientific">Pomacea canaliculata</name>
    <name type="common">Golden apple snail</name>
    <dbReference type="NCBI Taxonomy" id="400727"/>
    <lineage>
        <taxon>Eukaryota</taxon>
        <taxon>Metazoa</taxon>
        <taxon>Spiralia</taxon>
        <taxon>Lophotrochozoa</taxon>
        <taxon>Mollusca</taxon>
        <taxon>Gastropoda</taxon>
        <taxon>Caenogastropoda</taxon>
        <taxon>Architaenioglossa</taxon>
        <taxon>Ampullarioidea</taxon>
        <taxon>Ampullariidae</taxon>
        <taxon>Pomacea</taxon>
    </lineage>
</organism>
<dbReference type="Proteomes" id="UP000245119">
    <property type="component" value="Linkage Group LG2"/>
</dbReference>
<dbReference type="PANTHER" id="PTHR34487:SF1">
    <property type="entry name" value="ACYL-ACP THIOESTERASE"/>
    <property type="match status" value="1"/>
</dbReference>
<dbReference type="EMBL" id="PZQS01000002">
    <property type="protein sequence ID" value="PVD35641.1"/>
    <property type="molecule type" value="Genomic_DNA"/>
</dbReference>
<evidence type="ECO:0000313" key="1">
    <source>
        <dbReference type="EMBL" id="PVD35641.1"/>
    </source>
</evidence>
<dbReference type="InterPro" id="IPR029069">
    <property type="entry name" value="HotDog_dom_sf"/>
</dbReference>
<evidence type="ECO:0008006" key="3">
    <source>
        <dbReference type="Google" id="ProtNLM"/>
    </source>
</evidence>
<gene>
    <name evidence="1" type="ORF">C0Q70_02604</name>
</gene>